<sequence length="112" mass="12499">MSLPEKEPGFWVALLAWIRSQQIDFSYASLAALFSLLRNAWGKYSWSRRLLDAFSCGTLAFFAQPLLSIVDSAFDLSLSASVPGVLAIYIGYVGTDYIRAPIQSWTQRKNGE</sequence>
<dbReference type="InterPro" id="IPR006481">
    <property type="entry name" value="Phage_lambda_GpS_holin"/>
</dbReference>
<dbReference type="AlphaFoldDB" id="A0A2D3TBS9"/>
<dbReference type="Pfam" id="PF05106">
    <property type="entry name" value="Phage_holin_3_1"/>
    <property type="match status" value="1"/>
</dbReference>
<organism evidence="1 2">
    <name type="scientific">Candidatus Williamhamiltonella defendens</name>
    <dbReference type="NCBI Taxonomy" id="138072"/>
    <lineage>
        <taxon>Bacteria</taxon>
        <taxon>Pseudomonadati</taxon>
        <taxon>Pseudomonadota</taxon>
        <taxon>Gammaproteobacteria</taxon>
        <taxon>Enterobacterales</taxon>
        <taxon>Enterobacteriaceae</taxon>
        <taxon>aphid secondary symbionts</taxon>
        <taxon>Candidatus Williamhamiltonella</taxon>
    </lineage>
</organism>
<reference evidence="2" key="1">
    <citation type="submission" date="2016-10" db="EMBL/GenBank/DDBJ databases">
        <authorList>
            <person name="Chevignon G."/>
        </authorList>
    </citation>
    <scope>NUCLEOTIDE SEQUENCE [LARGE SCALE GENOMIC DNA]</scope>
    <source>
        <strain evidence="2">ZA17</strain>
    </source>
</reference>
<dbReference type="EMBL" id="CP017613">
    <property type="protein sequence ID" value="ATW33154.1"/>
    <property type="molecule type" value="Genomic_DNA"/>
</dbReference>
<protein>
    <submittedName>
        <fullName evidence="1">Phage holin, lambda family</fullName>
    </submittedName>
</protein>
<evidence type="ECO:0000313" key="1">
    <source>
        <dbReference type="EMBL" id="ATW33154.1"/>
    </source>
</evidence>
<name>A0A2D3TBS9_9ENTR</name>
<dbReference type="RefSeq" id="WP_100096080.1">
    <property type="nucleotide sequence ID" value="NZ_CP017613.1"/>
</dbReference>
<dbReference type="NCBIfam" id="TIGR01594">
    <property type="entry name" value="holin_lambda"/>
    <property type="match status" value="1"/>
</dbReference>
<reference evidence="2" key="2">
    <citation type="submission" date="2017-11" db="EMBL/GenBank/DDBJ databases">
        <title>PacBio sequencing of new strain of the secondary endosymbiont Candidatus Hamiltonella defensa.</title>
        <authorList>
            <person name="Strand M.R."/>
            <person name="Oliver K."/>
        </authorList>
    </citation>
    <scope>NUCLEOTIDE SEQUENCE [LARGE SCALE GENOMIC DNA]</scope>
    <source>
        <strain evidence="2">ZA17</strain>
    </source>
</reference>
<accession>A0A2D3TBS9</accession>
<proteinExistence type="predicted"/>
<dbReference type="Proteomes" id="UP000229055">
    <property type="component" value="Chromosome"/>
</dbReference>
<evidence type="ECO:0000313" key="2">
    <source>
        <dbReference type="Proteomes" id="UP000229055"/>
    </source>
</evidence>
<gene>
    <name evidence="1" type="ORF">BJP43_01395</name>
</gene>